<protein>
    <submittedName>
        <fullName evidence="2">Pla-1/cef family extracellular lipase</fullName>
    </submittedName>
</protein>
<gene>
    <name evidence="2" type="ORF">J2W69_000343</name>
</gene>
<dbReference type="InterPro" id="IPR020009">
    <property type="entry name" value="VolA/Pla-1/cef"/>
</dbReference>
<dbReference type="RefSeq" id="WP_310273947.1">
    <property type="nucleotide sequence ID" value="NZ_JAVDWR010000001.1"/>
</dbReference>
<dbReference type="Gene3D" id="3.40.50.1820">
    <property type="entry name" value="alpha/beta hydrolase"/>
    <property type="match status" value="1"/>
</dbReference>
<sequence length="798" mass="81743">MNKLLLSFAIASALGLAGCGGESLDEIKEDTQTGGEVQIPLSRVVYDPANGVLSPPNDLLLQGTTDGTLFMPGEKDAAGAHLAAPNYADPSTALGALDGWSTQNPFTIALSFTSGVSLDAASVQQPGSVYLVETLMGDPASPDADCRAVPRGVACKAVGSLTFGVDYVTRASGSSIAVIPLKPLKPATTYILVFTNNLKDSEGRSVAPSTTYELVKQDINTKPLGTAAQLALQGVINSFENAVSAQSINKDGIIYTAAITTQSTAPVFATIKQLMAPSPLNNNTPPSVALADTGVVVSDLLFPGQTVADSLADPRFIFKLAKLYSGTINLPYYLGAATAENPMAPLSTRWMARCDSGAIIASLSQAQITALENSITDPAQAGNDAFCKAVSGGALRDFGLDKQRHLTKFNVVPKVNSTQTLAVQVTVPDEVRGAALGLVKPAAGWPVVMLQHGITSKKEDMLAITGALSARGFATIAIDHPLHGSRGFGPLNASNGNATVYMNLSNLLVTRDNLRQSIADMLGLRLGMNFNNQPGLLNTQDVQFLGHSLGAISGTAMVALANSTTGNAQLDAAYRIRSATLAMPGGAVANFLLESASFGPTIKASVLLGAGGATAQGYIDFATNNACGAGQSAPYAACFNDFVQALAVSNPAALATLNASFSSFAFAAQTVTDAGDPNNYASMLVASETPTYIIEVVGNGSDQLPDQVIPNRSAAMPLAGTEPLAALLGASALSNVAGTYPVTGTALSRFIAGNHSSILSPAGSAAATAEMQGQSVSFFMGRGAGVVVTNGAVMAPAN</sequence>
<reference evidence="2 3" key="1">
    <citation type="submission" date="2023-07" db="EMBL/GenBank/DDBJ databases">
        <title>Sorghum-associated microbial communities from plants grown in Nebraska, USA.</title>
        <authorList>
            <person name="Schachtman D."/>
        </authorList>
    </citation>
    <scope>NUCLEOTIDE SEQUENCE [LARGE SCALE GENOMIC DNA]</scope>
    <source>
        <strain evidence="2 3">4138</strain>
    </source>
</reference>
<dbReference type="InterPro" id="IPR025920">
    <property type="entry name" value="Lipase_bact_N"/>
</dbReference>
<dbReference type="Proteomes" id="UP001257909">
    <property type="component" value="Unassembled WGS sequence"/>
</dbReference>
<evidence type="ECO:0000313" key="2">
    <source>
        <dbReference type="EMBL" id="MDR7119428.1"/>
    </source>
</evidence>
<feature type="domain" description="Bacterial virulence factor lipase N-terminal" evidence="1">
    <location>
        <begin position="60"/>
        <end position="269"/>
    </location>
</feature>
<accession>A0ABU1VUN2</accession>
<comment type="caution">
    <text evidence="2">The sequence shown here is derived from an EMBL/GenBank/DDBJ whole genome shotgun (WGS) entry which is preliminary data.</text>
</comment>
<dbReference type="InterPro" id="IPR029058">
    <property type="entry name" value="AB_hydrolase_fold"/>
</dbReference>
<name>A0ABU1VUN2_9GAMM</name>
<dbReference type="NCBIfam" id="TIGR03502">
    <property type="entry name" value="lipase_Pla1_cef"/>
    <property type="match status" value="1"/>
</dbReference>
<dbReference type="Pfam" id="PF12262">
    <property type="entry name" value="Lipase_bact_N"/>
    <property type="match status" value="1"/>
</dbReference>
<dbReference type="SUPFAM" id="SSF53474">
    <property type="entry name" value="alpha/beta-Hydrolases"/>
    <property type="match status" value="1"/>
</dbReference>
<dbReference type="PROSITE" id="PS51257">
    <property type="entry name" value="PROKAR_LIPOPROTEIN"/>
    <property type="match status" value="1"/>
</dbReference>
<proteinExistence type="predicted"/>
<evidence type="ECO:0000313" key="3">
    <source>
        <dbReference type="Proteomes" id="UP001257909"/>
    </source>
</evidence>
<evidence type="ECO:0000259" key="1">
    <source>
        <dbReference type="Pfam" id="PF12262"/>
    </source>
</evidence>
<keyword evidence="3" id="KW-1185">Reference proteome</keyword>
<dbReference type="EMBL" id="JAVDWR010000001">
    <property type="protein sequence ID" value="MDR7119428.1"/>
    <property type="molecule type" value="Genomic_DNA"/>
</dbReference>
<organism evidence="2 3">
    <name type="scientific">Rheinheimera soli</name>
    <dbReference type="NCBI Taxonomy" id="443616"/>
    <lineage>
        <taxon>Bacteria</taxon>
        <taxon>Pseudomonadati</taxon>
        <taxon>Pseudomonadota</taxon>
        <taxon>Gammaproteobacteria</taxon>
        <taxon>Chromatiales</taxon>
        <taxon>Chromatiaceae</taxon>
        <taxon>Rheinheimera</taxon>
    </lineage>
</organism>